<gene>
    <name evidence="10" type="ORF">C7400_104312</name>
</gene>
<dbReference type="EMBL" id="QJJV01000004">
    <property type="protein sequence ID" value="PXX18802.1"/>
    <property type="molecule type" value="Genomic_DNA"/>
</dbReference>
<keyword evidence="11" id="KW-1185">Reference proteome</keyword>
<feature type="transmembrane region" description="Helical" evidence="9">
    <location>
        <begin position="47"/>
        <end position="67"/>
    </location>
</feature>
<evidence type="ECO:0000313" key="10">
    <source>
        <dbReference type="EMBL" id="PXX18802.1"/>
    </source>
</evidence>
<keyword evidence="6 9" id="KW-1133">Transmembrane helix</keyword>
<name>A0ABX5MTQ6_9BURK</name>
<dbReference type="InterPro" id="IPR007498">
    <property type="entry name" value="PqiA-like"/>
</dbReference>
<dbReference type="NCBIfam" id="TIGR00155">
    <property type="entry name" value="pqiA_fam"/>
    <property type="match status" value="1"/>
</dbReference>
<proteinExistence type="inferred from homology"/>
<feature type="transmembrane region" description="Helical" evidence="9">
    <location>
        <begin position="170"/>
        <end position="188"/>
    </location>
</feature>
<evidence type="ECO:0000256" key="6">
    <source>
        <dbReference type="ARBA" id="ARBA00022989"/>
    </source>
</evidence>
<protein>
    <submittedName>
        <fullName evidence="10">Paraquat-inducible protein A</fullName>
    </submittedName>
</protein>
<feature type="transmembrane region" description="Helical" evidence="9">
    <location>
        <begin position="140"/>
        <end position="164"/>
    </location>
</feature>
<dbReference type="InterPro" id="IPR005219">
    <property type="entry name" value="PqiA-like_proteobact"/>
</dbReference>
<evidence type="ECO:0000256" key="4">
    <source>
        <dbReference type="ARBA" id="ARBA00022519"/>
    </source>
</evidence>
<feature type="transmembrane region" description="Helical" evidence="9">
    <location>
        <begin position="275"/>
        <end position="300"/>
    </location>
</feature>
<dbReference type="PANTHER" id="PTHR30462:SF3">
    <property type="entry name" value="INTERMEMBRANE TRANSPORT PROTEIN PQIA"/>
    <property type="match status" value="1"/>
</dbReference>
<keyword evidence="5 9" id="KW-0812">Transmembrane</keyword>
<keyword evidence="4" id="KW-0997">Cell inner membrane</keyword>
<organism evidence="10 11">
    <name type="scientific">Paraburkholderia tropica</name>
    <dbReference type="NCBI Taxonomy" id="92647"/>
    <lineage>
        <taxon>Bacteria</taxon>
        <taxon>Pseudomonadati</taxon>
        <taxon>Pseudomonadota</taxon>
        <taxon>Betaproteobacteria</taxon>
        <taxon>Burkholderiales</taxon>
        <taxon>Burkholderiaceae</taxon>
        <taxon>Paraburkholderia</taxon>
    </lineage>
</organism>
<evidence type="ECO:0000256" key="7">
    <source>
        <dbReference type="ARBA" id="ARBA00023136"/>
    </source>
</evidence>
<reference evidence="10 11" key="1">
    <citation type="submission" date="2018-05" db="EMBL/GenBank/DDBJ databases">
        <title>Genomic Encyclopedia of Type Strains, Phase IV (KMG-V): Genome sequencing to study the core and pangenomes of soil and plant-associated prokaryotes.</title>
        <authorList>
            <person name="Whitman W."/>
        </authorList>
    </citation>
    <scope>NUCLEOTIDE SEQUENCE [LARGE SCALE GENOMIC DNA]</scope>
    <source>
        <strain evidence="10 11">SIr-6563</strain>
    </source>
</reference>
<feature type="transmembrane region" description="Helical" evidence="9">
    <location>
        <begin position="95"/>
        <end position="119"/>
    </location>
</feature>
<evidence type="ECO:0000256" key="1">
    <source>
        <dbReference type="ARBA" id="ARBA00004429"/>
    </source>
</evidence>
<feature type="transmembrane region" description="Helical" evidence="9">
    <location>
        <begin position="368"/>
        <end position="387"/>
    </location>
</feature>
<feature type="transmembrane region" description="Helical" evidence="9">
    <location>
        <begin position="393"/>
        <end position="414"/>
    </location>
</feature>
<feature type="region of interest" description="Disordered" evidence="8">
    <location>
        <begin position="204"/>
        <end position="229"/>
    </location>
</feature>
<evidence type="ECO:0000256" key="3">
    <source>
        <dbReference type="ARBA" id="ARBA00022475"/>
    </source>
</evidence>
<evidence type="ECO:0000313" key="11">
    <source>
        <dbReference type="Proteomes" id="UP000247515"/>
    </source>
</evidence>
<comment type="caution">
    <text evidence="10">The sequence shown here is derived from an EMBL/GenBank/DDBJ whole genome shotgun (WGS) entry which is preliminary data.</text>
</comment>
<sequence length="444" mass="49172">MPYPTLVACRHCDALYRKPRLQRRQSARCSRCSTALYRENAAQLDRIGAITVAALVTFLIAQSFPIIELDANGITSQSSLLGALVVLWREGMQSVASMVFCATFLFPLIEMIALLYVLLPLRRGIVAPGFNLMMKALRFVRPWGMLEVFMVGILVAIVKLVSIARVIPETALFAFAALTLMLAVIAAFDPRGLWDVVDRLRARGTDRSPSPQHQHPHHGEGRETPSPTTAREAGLDCCHVCGQLEARQPHAHDRRCTRCDTPLHTRRPDALRRTWALLSAAAILYIPANVLPIMNTATLAHDRGDTILSGIVHFWLTGEWLIAAIVFIASIMVPLLKLSALGLLALTSQRRSTWRSAERTTLYRIVEFIGRWSMLDIFVIALTVSLVRFGSFGVVTAGPGAIAFGSVVILTMLASMQFDPRLIWDPVPGATQERLQHTKEHSND</sequence>
<dbReference type="InterPro" id="IPR051800">
    <property type="entry name" value="PqiA-PqiB_transport"/>
</dbReference>
<evidence type="ECO:0000256" key="5">
    <source>
        <dbReference type="ARBA" id="ARBA00022692"/>
    </source>
</evidence>
<keyword evidence="7 9" id="KW-0472">Membrane</keyword>
<comment type="similarity">
    <text evidence="2">Belongs to the PqiA family.</text>
</comment>
<evidence type="ECO:0000256" key="9">
    <source>
        <dbReference type="SAM" id="Phobius"/>
    </source>
</evidence>
<comment type="subcellular location">
    <subcellularLocation>
        <location evidence="1">Cell inner membrane</location>
        <topology evidence="1">Multi-pass membrane protein</topology>
    </subcellularLocation>
</comment>
<evidence type="ECO:0000256" key="8">
    <source>
        <dbReference type="SAM" id="MobiDB-lite"/>
    </source>
</evidence>
<accession>A0ABX5MTQ6</accession>
<dbReference type="PANTHER" id="PTHR30462">
    <property type="entry name" value="INTERMEMBRANE TRANSPORT PROTEIN PQIB-RELATED"/>
    <property type="match status" value="1"/>
</dbReference>
<evidence type="ECO:0000256" key="2">
    <source>
        <dbReference type="ARBA" id="ARBA00007555"/>
    </source>
</evidence>
<dbReference type="RefSeq" id="WP_110326900.1">
    <property type="nucleotide sequence ID" value="NZ_CAJMXV010000022.1"/>
</dbReference>
<feature type="transmembrane region" description="Helical" evidence="9">
    <location>
        <begin position="320"/>
        <end position="347"/>
    </location>
</feature>
<dbReference type="Pfam" id="PF04403">
    <property type="entry name" value="PqiA"/>
    <property type="match status" value="2"/>
</dbReference>
<dbReference type="Proteomes" id="UP000247515">
    <property type="component" value="Unassembled WGS sequence"/>
</dbReference>
<keyword evidence="3" id="KW-1003">Cell membrane</keyword>